<organism evidence="1">
    <name type="scientific">viral metagenome</name>
    <dbReference type="NCBI Taxonomy" id="1070528"/>
    <lineage>
        <taxon>unclassified sequences</taxon>
        <taxon>metagenomes</taxon>
        <taxon>organismal metagenomes</taxon>
    </lineage>
</organism>
<gene>
    <name evidence="1" type="ORF">MM415B02716_0008</name>
</gene>
<sequence length="106" mass="11483">MSDIDKAIRDYRRLHGGLDPDRIVIMDDERHVGQVLVSLGRLDAVVYATEKDGDGGELTGYVHEFGEGEDGSVDHDAKPLLCIDPDSGKLAIVGGAYRVNYRGIVG</sequence>
<name>A0A6M3L682_9ZZZZ</name>
<proteinExistence type="predicted"/>
<dbReference type="AlphaFoldDB" id="A0A6M3L682"/>
<dbReference type="EMBL" id="MT142794">
    <property type="protein sequence ID" value="QJA88648.1"/>
    <property type="molecule type" value="Genomic_DNA"/>
</dbReference>
<protein>
    <submittedName>
        <fullName evidence="1">Uncharacterized protein</fullName>
    </submittedName>
</protein>
<accession>A0A6M3L682</accession>
<reference evidence="1" key="1">
    <citation type="submission" date="2020-03" db="EMBL/GenBank/DDBJ databases">
        <title>The deep terrestrial virosphere.</title>
        <authorList>
            <person name="Holmfeldt K."/>
            <person name="Nilsson E."/>
            <person name="Simone D."/>
            <person name="Lopez-Fernandez M."/>
            <person name="Wu X."/>
            <person name="de Brujin I."/>
            <person name="Lundin D."/>
            <person name="Andersson A."/>
            <person name="Bertilsson S."/>
            <person name="Dopson M."/>
        </authorList>
    </citation>
    <scope>NUCLEOTIDE SEQUENCE</scope>
    <source>
        <strain evidence="1">MM415B02716</strain>
    </source>
</reference>
<evidence type="ECO:0000313" key="1">
    <source>
        <dbReference type="EMBL" id="QJA88648.1"/>
    </source>
</evidence>